<organism evidence="1 2">
    <name type="scientific">Peribacillus faecalis</name>
    <dbReference type="NCBI Taxonomy" id="2772559"/>
    <lineage>
        <taxon>Bacteria</taxon>
        <taxon>Bacillati</taxon>
        <taxon>Bacillota</taxon>
        <taxon>Bacilli</taxon>
        <taxon>Bacillales</taxon>
        <taxon>Bacillaceae</taxon>
        <taxon>Peribacillus</taxon>
    </lineage>
</organism>
<reference evidence="1" key="1">
    <citation type="submission" date="2020-09" db="EMBL/GenBank/DDBJ databases">
        <title>Bacillus faecalis sp. nov., a moderately halophilic bacterium isolated from cow faeces.</title>
        <authorList>
            <person name="Jiang L."/>
            <person name="Lee J."/>
        </authorList>
    </citation>
    <scope>NUCLEOTIDE SEQUENCE</scope>
    <source>
        <strain evidence="1">AGMB 02131</strain>
    </source>
</reference>
<name>A0A927HB70_9BACI</name>
<proteinExistence type="predicted"/>
<keyword evidence="2" id="KW-1185">Reference proteome</keyword>
<gene>
    <name evidence="1" type="ORF">IEO70_09925</name>
</gene>
<protein>
    <submittedName>
        <fullName evidence="1">Uncharacterized protein</fullName>
    </submittedName>
</protein>
<dbReference type="AlphaFoldDB" id="A0A927HB70"/>
<dbReference type="RefSeq" id="WP_190998222.1">
    <property type="nucleotide sequence ID" value="NZ_JACXSI010000022.1"/>
</dbReference>
<accession>A0A927HB70</accession>
<evidence type="ECO:0000313" key="1">
    <source>
        <dbReference type="EMBL" id="MBD3108684.1"/>
    </source>
</evidence>
<dbReference type="Proteomes" id="UP000602076">
    <property type="component" value="Unassembled WGS sequence"/>
</dbReference>
<comment type="caution">
    <text evidence="1">The sequence shown here is derived from an EMBL/GenBank/DDBJ whole genome shotgun (WGS) entry which is preliminary data.</text>
</comment>
<evidence type="ECO:0000313" key="2">
    <source>
        <dbReference type="Proteomes" id="UP000602076"/>
    </source>
</evidence>
<dbReference type="EMBL" id="JACXSI010000022">
    <property type="protein sequence ID" value="MBD3108684.1"/>
    <property type="molecule type" value="Genomic_DNA"/>
</dbReference>
<sequence>MDSHKQKEDQINGLLFVLYNNNNLLEHSLFYQYKKNDAAEENLPINNSGVFTPILYALDKEYYNPELNTTYDFRTTETGKLRQGNGNPQSKNYDSLADYYINKKEGSIEFRIPWLVIQAKDPSRKEFTGDLYKGGLESSTIIEQLNIGVLFENEEGIITDSFPAIQNNQLSTLNGYTWEDWDKPLFEERLKQSYYIIQKLWDAE</sequence>